<keyword evidence="2" id="KW-0004">4Fe-4S</keyword>
<gene>
    <name evidence="11" type="primary">mtaB</name>
    <name evidence="11" type="ORF">CA54_07640</name>
</gene>
<proteinExistence type="predicted"/>
<evidence type="ECO:0000256" key="2">
    <source>
        <dbReference type="ARBA" id="ARBA00022485"/>
    </source>
</evidence>
<keyword evidence="5" id="KW-0949">S-adenosyl-L-methionine</keyword>
<dbReference type="InterPro" id="IPR038135">
    <property type="entry name" value="Methylthiotransferase_N_sf"/>
</dbReference>
<dbReference type="InterPro" id="IPR006467">
    <property type="entry name" value="MiaB-like_bact"/>
</dbReference>
<keyword evidence="7" id="KW-0408">Iron</keyword>
<dbReference type="Gene3D" id="3.40.50.12160">
    <property type="entry name" value="Methylthiotransferase, N-terminal domain"/>
    <property type="match status" value="1"/>
</dbReference>
<evidence type="ECO:0000256" key="3">
    <source>
        <dbReference type="ARBA" id="ARBA00022490"/>
    </source>
</evidence>
<name>A0A5C6BJP0_9PLAN</name>
<evidence type="ECO:0000259" key="10">
    <source>
        <dbReference type="PROSITE" id="PS51918"/>
    </source>
</evidence>
<accession>A0A5C6BJP0</accession>
<evidence type="ECO:0000256" key="4">
    <source>
        <dbReference type="ARBA" id="ARBA00022679"/>
    </source>
</evidence>
<dbReference type="Gene3D" id="3.80.30.20">
    <property type="entry name" value="tm_1862 like domain"/>
    <property type="match status" value="1"/>
</dbReference>
<dbReference type="EMBL" id="SJPP01000001">
    <property type="protein sequence ID" value="TWU11952.1"/>
    <property type="molecule type" value="Genomic_DNA"/>
</dbReference>
<sequence>MGQLLDSLNFYKAYFVMSQPTCRLVTLGCKVNQYETELVKEALVRGGYREAAEEENADLCVVNTCTVTATGDSKGRQLIRQLARKNPGSRTIVMGCYATREPETLAQLPNVLEVVEDKRELPDVLARVGVNDFPTGISTFEGRRRAYVKVQDGCILNCTYCIIPQVRPGLRSRPPQDIDEEVRRLIENGHKEIVLCGIHLGHYGVDATRGRSGKAPFRLAHLIEKLDRIPGDWRMRLSSIEAAEVSPDFVDVVTSTEKLCPHFHPSLQSGSRNVLLRMKRRYSLEMFLGKMELLRNRLDNPAFSTDVIVGFPGETEAEFQETLDVCEQAGFMKIHVFPFSARAGTPAADLPDQISPEVKKERGQRLAALGDRLARRYYESLVGRELQVLVERESRDRPGWVSGTACRYAPVDIPGDAKSIGQILNVRGTAATDHGVNALGCVATHLPM</sequence>
<dbReference type="InterPro" id="IPR006638">
    <property type="entry name" value="Elp3/MiaA/NifB-like_rSAM"/>
</dbReference>
<dbReference type="InterPro" id="IPR013848">
    <property type="entry name" value="Methylthiotransferase_N"/>
</dbReference>
<dbReference type="PROSITE" id="PS51918">
    <property type="entry name" value="RADICAL_SAM"/>
    <property type="match status" value="1"/>
</dbReference>
<dbReference type="GO" id="GO:0046872">
    <property type="term" value="F:metal ion binding"/>
    <property type="evidence" value="ECO:0007669"/>
    <property type="project" value="UniProtKB-KW"/>
</dbReference>
<evidence type="ECO:0000256" key="6">
    <source>
        <dbReference type="ARBA" id="ARBA00022723"/>
    </source>
</evidence>
<keyword evidence="8" id="KW-0411">Iron-sulfur</keyword>
<dbReference type="InterPro" id="IPR058240">
    <property type="entry name" value="rSAM_sf"/>
</dbReference>
<keyword evidence="4 11" id="KW-0808">Transferase</keyword>
<organism evidence="11 12">
    <name type="scientific">Symmachiella macrocystis</name>
    <dbReference type="NCBI Taxonomy" id="2527985"/>
    <lineage>
        <taxon>Bacteria</taxon>
        <taxon>Pseudomonadati</taxon>
        <taxon>Planctomycetota</taxon>
        <taxon>Planctomycetia</taxon>
        <taxon>Planctomycetales</taxon>
        <taxon>Planctomycetaceae</taxon>
        <taxon>Symmachiella</taxon>
    </lineage>
</organism>
<keyword evidence="12" id="KW-1185">Reference proteome</keyword>
<dbReference type="InterPro" id="IPR005839">
    <property type="entry name" value="Methylthiotransferase"/>
</dbReference>
<evidence type="ECO:0000259" key="9">
    <source>
        <dbReference type="PROSITE" id="PS51449"/>
    </source>
</evidence>
<evidence type="ECO:0000313" key="11">
    <source>
        <dbReference type="EMBL" id="TWU11952.1"/>
    </source>
</evidence>
<protein>
    <submittedName>
        <fullName evidence="11">Threonylcarbamoyladenosine tRNA methylthiotransferase MtaB</fullName>
        <ecNumber evidence="11">2.-.-.-</ecNumber>
    </submittedName>
</protein>
<dbReference type="PANTHER" id="PTHR11918">
    <property type="entry name" value="RADICAL SAM PROTEINS"/>
    <property type="match status" value="1"/>
</dbReference>
<dbReference type="EC" id="2.-.-.-" evidence="11"/>
<dbReference type="SUPFAM" id="SSF102114">
    <property type="entry name" value="Radical SAM enzymes"/>
    <property type="match status" value="1"/>
</dbReference>
<evidence type="ECO:0000256" key="8">
    <source>
        <dbReference type="ARBA" id="ARBA00023014"/>
    </source>
</evidence>
<dbReference type="Proteomes" id="UP000320735">
    <property type="component" value="Unassembled WGS sequence"/>
</dbReference>
<dbReference type="GO" id="GO:0035598">
    <property type="term" value="F:tRNA (N(6)-L-threonylcarbamoyladenosine(37)-C(2))-methylthiotransferase activity"/>
    <property type="evidence" value="ECO:0007669"/>
    <property type="project" value="TreeGrafter"/>
</dbReference>
<evidence type="ECO:0000256" key="7">
    <source>
        <dbReference type="ARBA" id="ARBA00023004"/>
    </source>
</evidence>
<dbReference type="OrthoDB" id="9805215at2"/>
<dbReference type="PROSITE" id="PS51449">
    <property type="entry name" value="MTTASE_N"/>
    <property type="match status" value="1"/>
</dbReference>
<comment type="caution">
    <text evidence="11">The sequence shown here is derived from an EMBL/GenBank/DDBJ whole genome shotgun (WGS) entry which is preliminary data.</text>
</comment>
<dbReference type="Pfam" id="PF04055">
    <property type="entry name" value="Radical_SAM"/>
    <property type="match status" value="1"/>
</dbReference>
<dbReference type="Pfam" id="PF00919">
    <property type="entry name" value="UPF0004"/>
    <property type="match status" value="1"/>
</dbReference>
<comment type="cofactor">
    <cofactor evidence="1">
        <name>[4Fe-4S] cluster</name>
        <dbReference type="ChEBI" id="CHEBI:49883"/>
    </cofactor>
</comment>
<keyword evidence="6" id="KW-0479">Metal-binding</keyword>
<feature type="domain" description="Radical SAM core" evidence="10">
    <location>
        <begin position="140"/>
        <end position="376"/>
    </location>
</feature>
<dbReference type="InterPro" id="IPR023404">
    <property type="entry name" value="rSAM_horseshoe"/>
</dbReference>
<reference evidence="11 12" key="1">
    <citation type="submission" date="2019-02" db="EMBL/GenBank/DDBJ databases">
        <title>Deep-cultivation of Planctomycetes and their phenomic and genomic characterization uncovers novel biology.</title>
        <authorList>
            <person name="Wiegand S."/>
            <person name="Jogler M."/>
            <person name="Boedeker C."/>
            <person name="Pinto D."/>
            <person name="Vollmers J."/>
            <person name="Rivas-Marin E."/>
            <person name="Kohn T."/>
            <person name="Peeters S.H."/>
            <person name="Heuer A."/>
            <person name="Rast P."/>
            <person name="Oberbeckmann S."/>
            <person name="Bunk B."/>
            <person name="Jeske O."/>
            <person name="Meyerdierks A."/>
            <person name="Storesund J.E."/>
            <person name="Kallscheuer N."/>
            <person name="Luecker S."/>
            <person name="Lage O.M."/>
            <person name="Pohl T."/>
            <person name="Merkel B.J."/>
            <person name="Hornburger P."/>
            <person name="Mueller R.-W."/>
            <person name="Bruemmer F."/>
            <person name="Labrenz M."/>
            <person name="Spormann A.M."/>
            <person name="Op Den Camp H."/>
            <person name="Overmann J."/>
            <person name="Amann R."/>
            <person name="Jetten M.S.M."/>
            <person name="Mascher T."/>
            <person name="Medema M.H."/>
            <person name="Devos D.P."/>
            <person name="Kaster A.-K."/>
            <person name="Ovreas L."/>
            <person name="Rohde M."/>
            <person name="Galperin M.Y."/>
            <person name="Jogler C."/>
        </authorList>
    </citation>
    <scope>NUCLEOTIDE SEQUENCE [LARGE SCALE GENOMIC DNA]</scope>
    <source>
        <strain evidence="11 12">CA54</strain>
    </source>
</reference>
<dbReference type="SFLD" id="SFLDS00029">
    <property type="entry name" value="Radical_SAM"/>
    <property type="match status" value="1"/>
</dbReference>
<dbReference type="NCBIfam" id="TIGR00089">
    <property type="entry name" value="MiaB/RimO family radical SAM methylthiotransferase"/>
    <property type="match status" value="1"/>
</dbReference>
<dbReference type="PANTHER" id="PTHR11918:SF45">
    <property type="entry name" value="THREONYLCARBAMOYLADENOSINE TRNA METHYLTHIOTRANSFERASE"/>
    <property type="match status" value="1"/>
</dbReference>
<dbReference type="NCBIfam" id="TIGR01579">
    <property type="entry name" value="MiaB-like-C"/>
    <property type="match status" value="1"/>
</dbReference>
<dbReference type="SFLD" id="SFLDG01082">
    <property type="entry name" value="B12-binding_domain_containing"/>
    <property type="match status" value="1"/>
</dbReference>
<dbReference type="InterPro" id="IPR007197">
    <property type="entry name" value="rSAM"/>
</dbReference>
<evidence type="ECO:0000256" key="1">
    <source>
        <dbReference type="ARBA" id="ARBA00001966"/>
    </source>
</evidence>
<evidence type="ECO:0000313" key="12">
    <source>
        <dbReference type="Proteomes" id="UP000320735"/>
    </source>
</evidence>
<dbReference type="CDD" id="cd01335">
    <property type="entry name" value="Radical_SAM"/>
    <property type="match status" value="1"/>
</dbReference>
<dbReference type="SFLD" id="SFLDG01061">
    <property type="entry name" value="methylthiotransferase"/>
    <property type="match status" value="1"/>
</dbReference>
<keyword evidence="3" id="KW-0963">Cytoplasm</keyword>
<feature type="domain" description="MTTase N-terminal" evidence="9">
    <location>
        <begin position="20"/>
        <end position="130"/>
    </location>
</feature>
<dbReference type="GO" id="GO:0051539">
    <property type="term" value="F:4 iron, 4 sulfur cluster binding"/>
    <property type="evidence" value="ECO:0007669"/>
    <property type="project" value="UniProtKB-KW"/>
</dbReference>
<dbReference type="FunFam" id="3.80.30.20:FF:000001">
    <property type="entry name" value="tRNA-2-methylthio-N(6)-dimethylallyladenosine synthase 2"/>
    <property type="match status" value="1"/>
</dbReference>
<dbReference type="AlphaFoldDB" id="A0A5C6BJP0"/>
<evidence type="ECO:0000256" key="5">
    <source>
        <dbReference type="ARBA" id="ARBA00022691"/>
    </source>
</evidence>
<dbReference type="SMART" id="SM00729">
    <property type="entry name" value="Elp3"/>
    <property type="match status" value="1"/>
</dbReference>